<organism evidence="2 3">
    <name type="scientific">Legionella jamestowniensis</name>
    <dbReference type="NCBI Taxonomy" id="455"/>
    <lineage>
        <taxon>Bacteria</taxon>
        <taxon>Pseudomonadati</taxon>
        <taxon>Pseudomonadota</taxon>
        <taxon>Gammaproteobacteria</taxon>
        <taxon>Legionellales</taxon>
        <taxon>Legionellaceae</taxon>
        <taxon>Legionella</taxon>
    </lineage>
</organism>
<feature type="region of interest" description="Disordered" evidence="1">
    <location>
        <begin position="1"/>
        <end position="77"/>
    </location>
</feature>
<feature type="compositionally biased region" description="Basic and acidic residues" evidence="1">
    <location>
        <begin position="37"/>
        <end position="62"/>
    </location>
</feature>
<sequence>MTQRSENNKPGHHDQQGRHSNQAPNRDKSYSHNPDSNPRHSSRDERDQNDKAGKHFSDRKPMDNQYRGSESPRDHRK</sequence>
<dbReference type="OrthoDB" id="9908099at2"/>
<name>A0A0W0UZW7_9GAMM</name>
<dbReference type="EMBL" id="LNYG01000001">
    <property type="protein sequence ID" value="KTD13403.1"/>
    <property type="molecule type" value="Genomic_DNA"/>
</dbReference>
<evidence type="ECO:0000313" key="3">
    <source>
        <dbReference type="Proteomes" id="UP000054715"/>
    </source>
</evidence>
<proteinExistence type="predicted"/>
<protein>
    <submittedName>
        <fullName evidence="2">Uncharacterized protein</fullName>
    </submittedName>
</protein>
<feature type="compositionally biased region" description="Basic and acidic residues" evidence="1">
    <location>
        <begin position="1"/>
        <end position="17"/>
    </location>
</feature>
<reference evidence="2 3" key="1">
    <citation type="submission" date="2015-11" db="EMBL/GenBank/DDBJ databases">
        <title>Genomic analysis of 38 Legionella species identifies large and diverse effector repertoires.</title>
        <authorList>
            <person name="Burstein D."/>
            <person name="Amaro F."/>
            <person name="Zusman T."/>
            <person name="Lifshitz Z."/>
            <person name="Cohen O."/>
            <person name="Gilbert J.A."/>
            <person name="Pupko T."/>
            <person name="Shuman H.A."/>
            <person name="Segal G."/>
        </authorList>
    </citation>
    <scope>NUCLEOTIDE SEQUENCE [LARGE SCALE GENOMIC DNA]</scope>
    <source>
        <strain evidence="2 3">JA-26-G1-E2</strain>
    </source>
</reference>
<comment type="caution">
    <text evidence="2">The sequence shown here is derived from an EMBL/GenBank/DDBJ whole genome shotgun (WGS) entry which is preliminary data.</text>
</comment>
<evidence type="ECO:0000313" key="2">
    <source>
        <dbReference type="EMBL" id="KTD13403.1"/>
    </source>
</evidence>
<evidence type="ECO:0000256" key="1">
    <source>
        <dbReference type="SAM" id="MobiDB-lite"/>
    </source>
</evidence>
<dbReference type="PATRIC" id="fig|455.5.peg.201"/>
<dbReference type="RefSeq" id="WP_058448270.1">
    <property type="nucleotide sequence ID" value="NZ_CAAAJF010000003.1"/>
</dbReference>
<dbReference type="AlphaFoldDB" id="A0A0W0UZW7"/>
<accession>A0A0W0UZW7</accession>
<gene>
    <name evidence="2" type="ORF">Ljam_0193</name>
</gene>
<dbReference type="Proteomes" id="UP000054715">
    <property type="component" value="Unassembled WGS sequence"/>
</dbReference>